<keyword evidence="4" id="KW-1185">Reference proteome</keyword>
<dbReference type="STRING" id="1385512.N784_03970"/>
<dbReference type="Gene3D" id="3.90.70.10">
    <property type="entry name" value="Cysteine proteinases"/>
    <property type="match status" value="1"/>
</dbReference>
<feature type="transmembrane region" description="Helical" evidence="1">
    <location>
        <begin position="28"/>
        <end position="46"/>
    </location>
</feature>
<dbReference type="InterPro" id="IPR039564">
    <property type="entry name" value="Peptidase_C39-like"/>
</dbReference>
<dbReference type="InterPro" id="IPR039563">
    <property type="entry name" value="Peptidase_C39_single_dom"/>
</dbReference>
<name>A0A0A5G0X6_9BACI</name>
<keyword evidence="1" id="KW-0472">Membrane</keyword>
<dbReference type="Proteomes" id="UP000030401">
    <property type="component" value="Unassembled WGS sequence"/>
</dbReference>
<evidence type="ECO:0000256" key="1">
    <source>
        <dbReference type="SAM" id="Phobius"/>
    </source>
</evidence>
<reference evidence="3 4" key="1">
    <citation type="submission" date="2013-08" db="EMBL/GenBank/DDBJ databases">
        <authorList>
            <person name="Huang J."/>
            <person name="Wang G."/>
        </authorList>
    </citation>
    <scope>NUCLEOTIDE SEQUENCE [LARGE SCALE GENOMIC DNA]</scope>
    <source>
        <strain evidence="3 4">JSM 072002</strain>
    </source>
</reference>
<sequence length="288" mass="33033">MSSFIMSLTLLTLSFVKQVHSKYKRSLRWYSVLFLICAIGVGTVIMEQNKAKWLPSVQSFINHKPANATEVSLDELKAMDPIMKQYHLEESIQLSAPHVSQYPELPRGCEVTSLTMLLNHHDVDTDKMTLAQQVKKNPASHKQKNGVTYFGNPHNGFVGDMYNLSNPGLGVYHQPIAQLAAQYVDKERIHDFTGGSFIQILEELNDKNPVWVIINTHYEKLPESYFETWVTENGEKIKVTKKEHSVLITGYDQEYIYFNDPLNRQEKAPIDDFQEAWVQMGRQAISIK</sequence>
<keyword evidence="1" id="KW-1133">Transmembrane helix</keyword>
<dbReference type="PANTHER" id="PTHR37806:SF1">
    <property type="entry name" value="PEPTIDASE C39-LIKE DOMAIN-CONTAINING PROTEIN"/>
    <property type="match status" value="1"/>
</dbReference>
<evidence type="ECO:0000313" key="3">
    <source>
        <dbReference type="EMBL" id="KGX86761.1"/>
    </source>
</evidence>
<evidence type="ECO:0000259" key="2">
    <source>
        <dbReference type="Pfam" id="PF13529"/>
    </source>
</evidence>
<organism evidence="3 4">
    <name type="scientific">Pontibacillus litoralis JSM 072002</name>
    <dbReference type="NCBI Taxonomy" id="1385512"/>
    <lineage>
        <taxon>Bacteria</taxon>
        <taxon>Bacillati</taxon>
        <taxon>Bacillota</taxon>
        <taxon>Bacilli</taxon>
        <taxon>Bacillales</taxon>
        <taxon>Bacillaceae</taxon>
        <taxon>Pontibacillus</taxon>
    </lineage>
</organism>
<dbReference type="eggNOG" id="COG4990">
    <property type="taxonomic scope" value="Bacteria"/>
</dbReference>
<dbReference type="Pfam" id="PF13529">
    <property type="entry name" value="Peptidase_C39_2"/>
    <property type="match status" value="1"/>
</dbReference>
<keyword evidence="1" id="KW-0812">Transmembrane</keyword>
<feature type="domain" description="Peptidase C39-like" evidence="2">
    <location>
        <begin position="95"/>
        <end position="261"/>
    </location>
</feature>
<dbReference type="PANTHER" id="PTHR37806">
    <property type="entry name" value="LMO0724 PROTEIN"/>
    <property type="match status" value="1"/>
</dbReference>
<proteinExistence type="predicted"/>
<accession>A0A0A5G0X6</accession>
<protein>
    <submittedName>
        <fullName evidence="3">Peptidase C39</fullName>
    </submittedName>
</protein>
<dbReference type="CDD" id="cd02549">
    <property type="entry name" value="Peptidase_C39A"/>
    <property type="match status" value="1"/>
</dbReference>
<evidence type="ECO:0000313" key="4">
    <source>
        <dbReference type="Proteomes" id="UP000030401"/>
    </source>
</evidence>
<dbReference type="EMBL" id="AVPG01000011">
    <property type="protein sequence ID" value="KGX86761.1"/>
    <property type="molecule type" value="Genomic_DNA"/>
</dbReference>
<comment type="caution">
    <text evidence="3">The sequence shown here is derived from an EMBL/GenBank/DDBJ whole genome shotgun (WGS) entry which is preliminary data.</text>
</comment>
<gene>
    <name evidence="3" type="ORF">N784_03970</name>
</gene>
<dbReference type="AlphaFoldDB" id="A0A0A5G0X6"/>